<keyword evidence="1" id="KW-0472">Membrane</keyword>
<feature type="transmembrane region" description="Helical" evidence="1">
    <location>
        <begin position="44"/>
        <end position="66"/>
    </location>
</feature>
<proteinExistence type="predicted"/>
<name>A0AAD4DWG3_9AGAM</name>
<keyword evidence="1" id="KW-1133">Transmembrane helix</keyword>
<keyword evidence="1" id="KW-0812">Transmembrane</keyword>
<feature type="transmembrane region" description="Helical" evidence="1">
    <location>
        <begin position="86"/>
        <end position="110"/>
    </location>
</feature>
<organism evidence="2 3">
    <name type="scientific">Suillus fuscotomentosus</name>
    <dbReference type="NCBI Taxonomy" id="1912939"/>
    <lineage>
        <taxon>Eukaryota</taxon>
        <taxon>Fungi</taxon>
        <taxon>Dikarya</taxon>
        <taxon>Basidiomycota</taxon>
        <taxon>Agaricomycotina</taxon>
        <taxon>Agaricomycetes</taxon>
        <taxon>Agaricomycetidae</taxon>
        <taxon>Boletales</taxon>
        <taxon>Suillineae</taxon>
        <taxon>Suillaceae</taxon>
        <taxon>Suillus</taxon>
    </lineage>
</organism>
<sequence>MERTTTVLYQKADSLTRAYSRFLRVLQFLPLDNINHPCRWTEPLILCLIILTACVLISQASHSVLLPSDQSMPTSLRSLFFAWEDYVLFGLFTLYTSEAIAPICVSGFLLDPEVPILVFFVSSTSSITSTSR</sequence>
<evidence type="ECO:0000313" key="3">
    <source>
        <dbReference type="Proteomes" id="UP001195769"/>
    </source>
</evidence>
<dbReference type="EMBL" id="JABBWK010000074">
    <property type="protein sequence ID" value="KAG1894796.1"/>
    <property type="molecule type" value="Genomic_DNA"/>
</dbReference>
<evidence type="ECO:0000313" key="2">
    <source>
        <dbReference type="EMBL" id="KAG1894796.1"/>
    </source>
</evidence>
<gene>
    <name evidence="2" type="ORF">F5891DRAFT_701616</name>
</gene>
<dbReference type="GeneID" id="64667160"/>
<dbReference type="Proteomes" id="UP001195769">
    <property type="component" value="Unassembled WGS sequence"/>
</dbReference>
<comment type="caution">
    <text evidence="2">The sequence shown here is derived from an EMBL/GenBank/DDBJ whole genome shotgun (WGS) entry which is preliminary data.</text>
</comment>
<reference evidence="2" key="1">
    <citation type="journal article" date="2020" name="New Phytol.">
        <title>Comparative genomics reveals dynamic genome evolution in host specialist ectomycorrhizal fungi.</title>
        <authorList>
            <person name="Lofgren L.A."/>
            <person name="Nguyen N.H."/>
            <person name="Vilgalys R."/>
            <person name="Ruytinx J."/>
            <person name="Liao H.L."/>
            <person name="Branco S."/>
            <person name="Kuo A."/>
            <person name="LaButti K."/>
            <person name="Lipzen A."/>
            <person name="Andreopoulos W."/>
            <person name="Pangilinan J."/>
            <person name="Riley R."/>
            <person name="Hundley H."/>
            <person name="Na H."/>
            <person name="Barry K."/>
            <person name="Grigoriev I.V."/>
            <person name="Stajich J.E."/>
            <person name="Kennedy P.G."/>
        </authorList>
    </citation>
    <scope>NUCLEOTIDE SEQUENCE</scope>
    <source>
        <strain evidence="2">FC203</strain>
    </source>
</reference>
<evidence type="ECO:0000256" key="1">
    <source>
        <dbReference type="SAM" id="Phobius"/>
    </source>
</evidence>
<accession>A0AAD4DWG3</accession>
<dbReference type="AlphaFoldDB" id="A0AAD4DWG3"/>
<protein>
    <submittedName>
        <fullName evidence="2">Uncharacterized protein</fullName>
    </submittedName>
</protein>
<keyword evidence="3" id="KW-1185">Reference proteome</keyword>
<dbReference type="RefSeq" id="XP_041220372.1">
    <property type="nucleotide sequence ID" value="XM_041372862.1"/>
</dbReference>